<feature type="transmembrane region" description="Helical" evidence="5">
    <location>
        <begin position="370"/>
        <end position="391"/>
    </location>
</feature>
<evidence type="ECO:0000256" key="2">
    <source>
        <dbReference type="ARBA" id="ARBA00022692"/>
    </source>
</evidence>
<feature type="transmembrane region" description="Helical" evidence="5">
    <location>
        <begin position="403"/>
        <end position="423"/>
    </location>
</feature>
<dbReference type="GO" id="GO:0016020">
    <property type="term" value="C:membrane"/>
    <property type="evidence" value="ECO:0007669"/>
    <property type="project" value="UniProtKB-SubCell"/>
</dbReference>
<comment type="subcellular location">
    <subcellularLocation>
        <location evidence="1">Membrane</location>
        <topology evidence="1">Multi-pass membrane protein</topology>
    </subcellularLocation>
</comment>
<keyword evidence="2 5" id="KW-0812">Transmembrane</keyword>
<sequence length="439" mass="48321">MCLGGKARRFWESLTVEPCFFSYTFGLSIYTLGLDSLLLQKFCSPDSAPRNFSQSCSPDLVGEAADVSATSNLIVEALNALVVFLAGLWRDSTGLSKPLLHWALGVSILTCCLLLGSVYFWSIPGWPTGITAAVMFGLSGSKQLVYFALACFIGANSSEEERTQRLTFMIGSAVLGGLLGIFVSGYILTNLGYVYFFLIVICAYVTAIILEILFISEKPIEFKEKSKLLDVTKYSVLYKKRNNRCVIWLLMVNMWLMYTILTGENALSYFYLKAVYNISVTQFGILGSLFAAIHFLGAVAVVPLLIKFLKLSDYTLAAVAVFTVGFSAMCIAFNTELIIYIVISCSNILRSSLLTFHRSIITKCVNIEELGVFMSVCSIGEGLLPIAFLPVYDVIFKKTVTSFPGAFNFLSTAVSIISLINLWSAKYLHKKNTGDLAVE</sequence>
<dbReference type="PANTHER" id="PTHR23507:SF1">
    <property type="entry name" value="FI18259P1-RELATED"/>
    <property type="match status" value="1"/>
</dbReference>
<feature type="transmembrane region" description="Helical" evidence="5">
    <location>
        <begin position="193"/>
        <end position="215"/>
    </location>
</feature>
<dbReference type="AlphaFoldDB" id="R4WJ30"/>
<organism evidence="6">
    <name type="scientific">Riptortus pedestris</name>
    <name type="common">Bean bug</name>
    <dbReference type="NCBI Taxonomy" id="329032"/>
    <lineage>
        <taxon>Eukaryota</taxon>
        <taxon>Metazoa</taxon>
        <taxon>Ecdysozoa</taxon>
        <taxon>Arthropoda</taxon>
        <taxon>Hexapoda</taxon>
        <taxon>Insecta</taxon>
        <taxon>Pterygota</taxon>
        <taxon>Neoptera</taxon>
        <taxon>Paraneoptera</taxon>
        <taxon>Hemiptera</taxon>
        <taxon>Heteroptera</taxon>
        <taxon>Panheteroptera</taxon>
        <taxon>Pentatomomorpha</taxon>
        <taxon>Coreoidea</taxon>
        <taxon>Alydidae</taxon>
        <taxon>Riptortus</taxon>
    </lineage>
</organism>
<feature type="transmembrane region" description="Helical" evidence="5">
    <location>
        <begin position="337"/>
        <end position="358"/>
    </location>
</feature>
<dbReference type="EMBL" id="AK417500">
    <property type="protein sequence ID" value="BAN20715.1"/>
    <property type="molecule type" value="mRNA"/>
</dbReference>
<reference evidence="6" key="1">
    <citation type="journal article" date="2013" name="PLoS ONE">
        <title>Gene expression in gut symbiotic organ of stinkbug affected by extracellular bacterial symbiont.</title>
        <authorList>
            <person name="Futahashi R."/>
            <person name="Tanaka K."/>
            <person name="Tanahashi M."/>
            <person name="Nikoh N."/>
            <person name="Kikuchi Y."/>
            <person name="Lee B.L."/>
            <person name="Fukatsu T."/>
        </authorList>
    </citation>
    <scope>NUCLEOTIDE SEQUENCE</scope>
    <source>
        <tissue evidence="6">Midgut</tissue>
    </source>
</reference>
<feature type="transmembrane region" description="Helical" evidence="5">
    <location>
        <begin position="283"/>
        <end position="306"/>
    </location>
</feature>
<evidence type="ECO:0000256" key="1">
    <source>
        <dbReference type="ARBA" id="ARBA00004141"/>
    </source>
</evidence>
<protein>
    <submittedName>
        <fullName evidence="6">Adenylate cyclase</fullName>
    </submittedName>
</protein>
<dbReference type="Gene3D" id="1.20.1250.20">
    <property type="entry name" value="MFS general substrate transporter like domains"/>
    <property type="match status" value="1"/>
</dbReference>
<evidence type="ECO:0000256" key="4">
    <source>
        <dbReference type="ARBA" id="ARBA00023136"/>
    </source>
</evidence>
<feature type="transmembrane region" description="Helical" evidence="5">
    <location>
        <begin position="245"/>
        <end position="263"/>
    </location>
</feature>
<evidence type="ECO:0000256" key="3">
    <source>
        <dbReference type="ARBA" id="ARBA00022989"/>
    </source>
</evidence>
<feature type="transmembrane region" description="Helical" evidence="5">
    <location>
        <begin position="313"/>
        <end position="331"/>
    </location>
</feature>
<keyword evidence="3 5" id="KW-1133">Transmembrane helix</keyword>
<dbReference type="GO" id="GO:0022857">
    <property type="term" value="F:transmembrane transporter activity"/>
    <property type="evidence" value="ECO:0007669"/>
    <property type="project" value="InterPro"/>
</dbReference>
<feature type="transmembrane region" description="Helical" evidence="5">
    <location>
        <begin position="133"/>
        <end position="154"/>
    </location>
</feature>
<dbReference type="SUPFAM" id="SSF103473">
    <property type="entry name" value="MFS general substrate transporter"/>
    <property type="match status" value="1"/>
</dbReference>
<dbReference type="PANTHER" id="PTHR23507">
    <property type="entry name" value="ZGC:174356"/>
    <property type="match status" value="1"/>
</dbReference>
<feature type="transmembrane region" description="Helical" evidence="5">
    <location>
        <begin position="99"/>
        <end position="121"/>
    </location>
</feature>
<dbReference type="InterPro" id="IPR036259">
    <property type="entry name" value="MFS_trans_sf"/>
</dbReference>
<proteinExistence type="evidence at transcript level"/>
<feature type="transmembrane region" description="Helical" evidence="5">
    <location>
        <begin position="166"/>
        <end position="187"/>
    </location>
</feature>
<name>R4WJ30_RIPPE</name>
<keyword evidence="4 5" id="KW-0472">Membrane</keyword>
<dbReference type="InterPro" id="IPR011701">
    <property type="entry name" value="MFS"/>
</dbReference>
<accession>R4WJ30</accession>
<dbReference type="Pfam" id="PF07690">
    <property type="entry name" value="MFS_1"/>
    <property type="match status" value="1"/>
</dbReference>
<evidence type="ECO:0000256" key="5">
    <source>
        <dbReference type="SAM" id="Phobius"/>
    </source>
</evidence>
<evidence type="ECO:0000313" key="6">
    <source>
        <dbReference type="EMBL" id="BAN20715.1"/>
    </source>
</evidence>